<gene>
    <name evidence="2" type="ORF">UFOPK1835_02153</name>
</gene>
<feature type="compositionally biased region" description="Basic and acidic residues" evidence="1">
    <location>
        <begin position="17"/>
        <end position="27"/>
    </location>
</feature>
<protein>
    <submittedName>
        <fullName evidence="2">Unannotated protein</fullName>
    </submittedName>
</protein>
<accession>A0A6J6IPJ5</accession>
<dbReference type="AlphaFoldDB" id="A0A6J6IPJ5"/>
<sequence>MQAHREHQQREAGIVQRGHERIVRIDQIEQLGSDDDSGGDLSNDDGYRKTLPGREQRPEEARCDDHGKYTHGGNGTGQHRERTGDSDTSVSAEQAGVS</sequence>
<dbReference type="EMBL" id="CAEZUP010000153">
    <property type="protein sequence ID" value="CAB4626179.1"/>
    <property type="molecule type" value="Genomic_DNA"/>
</dbReference>
<feature type="region of interest" description="Disordered" evidence="1">
    <location>
        <begin position="1"/>
        <end position="98"/>
    </location>
</feature>
<evidence type="ECO:0000313" key="2">
    <source>
        <dbReference type="EMBL" id="CAB4626179.1"/>
    </source>
</evidence>
<feature type="compositionally biased region" description="Basic and acidic residues" evidence="1">
    <location>
        <begin position="1"/>
        <end position="10"/>
    </location>
</feature>
<organism evidence="2">
    <name type="scientific">freshwater metagenome</name>
    <dbReference type="NCBI Taxonomy" id="449393"/>
    <lineage>
        <taxon>unclassified sequences</taxon>
        <taxon>metagenomes</taxon>
        <taxon>ecological metagenomes</taxon>
    </lineage>
</organism>
<feature type="compositionally biased region" description="Polar residues" evidence="1">
    <location>
        <begin position="86"/>
        <end position="98"/>
    </location>
</feature>
<evidence type="ECO:0000256" key="1">
    <source>
        <dbReference type="SAM" id="MobiDB-lite"/>
    </source>
</evidence>
<proteinExistence type="predicted"/>
<reference evidence="2" key="1">
    <citation type="submission" date="2020-05" db="EMBL/GenBank/DDBJ databases">
        <authorList>
            <person name="Chiriac C."/>
            <person name="Salcher M."/>
            <person name="Ghai R."/>
            <person name="Kavagutti S V."/>
        </authorList>
    </citation>
    <scope>NUCLEOTIDE SEQUENCE</scope>
</reference>
<name>A0A6J6IPJ5_9ZZZZ</name>
<feature type="compositionally biased region" description="Basic and acidic residues" evidence="1">
    <location>
        <begin position="45"/>
        <end position="68"/>
    </location>
</feature>